<dbReference type="AlphaFoldDB" id="A0A3D9V318"/>
<dbReference type="Proteomes" id="UP000256485">
    <property type="component" value="Unassembled WGS sequence"/>
</dbReference>
<dbReference type="GO" id="GO:0016787">
    <property type="term" value="F:hydrolase activity"/>
    <property type="evidence" value="ECO:0007669"/>
    <property type="project" value="UniProtKB-KW"/>
</dbReference>
<dbReference type="PIRSF" id="PIRSF035170">
    <property type="entry name" value="HD_phosphohydro"/>
    <property type="match status" value="1"/>
</dbReference>
<dbReference type="PANTHER" id="PTHR21174:SF0">
    <property type="entry name" value="HD PHOSPHOHYDROLASE FAMILY PROTEIN-RELATED"/>
    <property type="match status" value="1"/>
</dbReference>
<name>A0A3D9V318_THECX</name>
<dbReference type="SUPFAM" id="SSF109604">
    <property type="entry name" value="HD-domain/PDEase-like"/>
    <property type="match status" value="1"/>
</dbReference>
<dbReference type="OrthoDB" id="9808993at2"/>
<keyword evidence="2" id="KW-1185">Reference proteome</keyword>
<proteinExistence type="predicted"/>
<dbReference type="PANTHER" id="PTHR21174">
    <property type="match status" value="1"/>
</dbReference>
<evidence type="ECO:0000313" key="1">
    <source>
        <dbReference type="EMBL" id="REF35917.1"/>
    </source>
</evidence>
<evidence type="ECO:0000313" key="2">
    <source>
        <dbReference type="Proteomes" id="UP000256485"/>
    </source>
</evidence>
<accession>A0A3D9V318</accession>
<dbReference type="Gene3D" id="1.10.3210.10">
    <property type="entry name" value="Hypothetical protein af1432"/>
    <property type="match status" value="1"/>
</dbReference>
<protein>
    <submittedName>
        <fullName evidence="1">Putative metal-dependent HD superfamily phosphohydrolase</fullName>
    </submittedName>
</protein>
<reference evidence="1 2" key="1">
    <citation type="submission" date="2018-08" db="EMBL/GenBank/DDBJ databases">
        <title>Sequencing the genomes of 1000 actinobacteria strains.</title>
        <authorList>
            <person name="Klenk H.-P."/>
        </authorList>
    </citation>
    <scope>NUCLEOTIDE SEQUENCE [LARGE SCALE GENOMIC DNA]</scope>
    <source>
        <strain evidence="1 2">DSM 22891</strain>
    </source>
</reference>
<gene>
    <name evidence="1" type="ORF">DFJ64_1309</name>
</gene>
<sequence>MPQPPFLPPPRVDDLRSRWTALVPDAPGVADDLLARYVEPTRHYHDQRHLAEVLEAIDLLAAEADDVTAVRLAGWFHDAIYDPRRSDNEEASARLADELLHGTSVSGRRAEVARLVRLTVHHAPDPRDVDGGVLCDADLAILAASPVRYGEYVAGVRAEYAHLDDPAFRAGRSAILDRLLSRERLYTTRYGREHWEERARRNLTAELALLRR</sequence>
<dbReference type="InterPro" id="IPR009218">
    <property type="entry name" value="HD_phosphohydro"/>
</dbReference>
<dbReference type="EMBL" id="QTUC01000001">
    <property type="protein sequence ID" value="REF35917.1"/>
    <property type="molecule type" value="Genomic_DNA"/>
</dbReference>
<keyword evidence="1" id="KW-0378">Hydrolase</keyword>
<comment type="caution">
    <text evidence="1">The sequence shown here is derived from an EMBL/GenBank/DDBJ whole genome shotgun (WGS) entry which is preliminary data.</text>
</comment>
<organism evidence="1 2">
    <name type="scientific">Thermasporomyces composti</name>
    <dbReference type="NCBI Taxonomy" id="696763"/>
    <lineage>
        <taxon>Bacteria</taxon>
        <taxon>Bacillati</taxon>
        <taxon>Actinomycetota</taxon>
        <taxon>Actinomycetes</taxon>
        <taxon>Propionibacteriales</taxon>
        <taxon>Nocardioidaceae</taxon>
        <taxon>Thermasporomyces</taxon>
    </lineage>
</organism>